<evidence type="ECO:0000313" key="1">
    <source>
        <dbReference type="EMBL" id="SDJ57790.1"/>
    </source>
</evidence>
<name>A0A1G8UY02_9EURY</name>
<sequence>MNATYSTAKSVPPQFDYKTDEYRSRFRDEVLDALRERSNTLFDVPTALGKTHTVATTPWGQYPSLTNQKPVIHFHKTRDARDEAAKKSKKAGLDAEVLQGWEEISLPASDAFDWPSIRGKPLRQWIYQQCERNGMRYPEAVHRAKIELNDDLLDEAPLTGIQWADLLPLTRANVDIIHATHQFAFAPPLRNGTVVVFDEQPDFTQNLKDSPDDLSRERIRCAVVAYLDEGEAPIQTLGLLMELSKGGADKPFQGQLQNALTHQTDRDWCVSNDDAHPLAPALTRAIFRAEPRSNGRYVGTATYTPQAPSGFGGSNLNTDQEVTVVFDDENTIQTVRVVPDMSQAHTILGLDAFPTKPLWKLNTGVSFDVNHLLSAPERMVWRRREKQLRVVQVGSDANHYTRGIQNTQKVRALVEELRDRHGDAFSSAITSKAAKDTLKQMMEDAGVNDPTILTFGEQNSRNVLGDEDVGLVVGCIDMGDGPVLDRLAELGLVANPDRKNTECSNCEGDGCRECNHTGKERAEGRGFVGPDARVAERICDSVRRDEVKQAISRYGRNPTNPTDSATVYVHTSVIRPSLLLDDDSEGVDIRATRESEVIAFAREQDETTTKAVWNNTNASRKYATKVLNELVEQGFATLREEEPYGTHIYTVSSDTPSDHFVDLD</sequence>
<dbReference type="Proteomes" id="UP000198856">
    <property type="component" value="Unassembled WGS sequence"/>
</dbReference>
<protein>
    <submittedName>
        <fullName evidence="1">Uncharacterized protein</fullName>
    </submittedName>
</protein>
<keyword evidence="2" id="KW-1185">Reference proteome</keyword>
<gene>
    <name evidence="1" type="ORF">SAMN05216226_105149</name>
</gene>
<evidence type="ECO:0000313" key="2">
    <source>
        <dbReference type="Proteomes" id="UP000198856"/>
    </source>
</evidence>
<dbReference type="EMBL" id="FNFC01000005">
    <property type="protein sequence ID" value="SDJ57790.1"/>
    <property type="molecule type" value="Genomic_DNA"/>
</dbReference>
<organism evidence="1 2">
    <name type="scientific">Halovenus aranensis</name>
    <dbReference type="NCBI Taxonomy" id="890420"/>
    <lineage>
        <taxon>Archaea</taxon>
        <taxon>Methanobacteriati</taxon>
        <taxon>Methanobacteriota</taxon>
        <taxon>Stenosarchaea group</taxon>
        <taxon>Halobacteria</taxon>
        <taxon>Halobacteriales</taxon>
        <taxon>Haloarculaceae</taxon>
        <taxon>Halovenus</taxon>
    </lineage>
</organism>
<proteinExistence type="predicted"/>
<reference evidence="1 2" key="1">
    <citation type="submission" date="2016-10" db="EMBL/GenBank/DDBJ databases">
        <authorList>
            <person name="de Groot N.N."/>
        </authorList>
    </citation>
    <scope>NUCLEOTIDE SEQUENCE [LARGE SCALE GENOMIC DNA]</scope>
    <source>
        <strain evidence="1 2">IBRC-M10015</strain>
    </source>
</reference>
<accession>A0A1G8UY02</accession>
<dbReference type="AlphaFoldDB" id="A0A1G8UY02"/>